<sequence length="771" mass="79312">MSKRIDERHSRILASLLKLSENKKCFDCSSKVNVYANLFNSTFICERCSGLHREFNHRVKSISASTFSPDEIAALQRGGNGVAKTTWLATWSWQEYPEPDSNNNDEVRRFMRAKYVKRLWHVDGNATSATSGTSKDSTPRPSTASSAPRPSNASTSSAQASPSRTPVPSSTSPNIALAKAAVGGTGASISERTLSRKSSTLSTDSGSTNLSRSTDPSSAGSSPFHPTTSVTSGSKPLSTTSHQQLPSSNLGQYSFSHFQQTLATTPTGHADSDADPFSLMQSSFANMQMSRDNIQQQRQQQQQQQQQQAPLPSRSFTAPTPSSNQYGSFADFESAFSSAATPSHPPPMPSVLPGASSSANDFFAAFHSSPSSSSSAPVTSTGTTTTTTTNAAMMTSIPRGMTSPSFATTSSSVNGMVASPSMLSPMPMHSANDYFGAGAGAGAGTGAGAGAGAGMHSLSVGAASGARSFDDFLSSMGGGPSLSSSAHTNAKATISDIGNPFGLGGNNSAAALTTQLPAALQRAHTSAYPSVGGGGGVGGSGGGSTNPFAAFAKSSSSSSTLGSSNLDPLHDVFGHSSRGTNMTMSSSNGVSAANPFSAPTTGIAQHSSSLSSSSSNTLFQSQHGHGLLQQAPYHTNGLSTTTMTATTSAGSDWASSAFASSTTTTLTGNSAMPAMLTRATTEPTVSHFATGYGGGGGAPVEDMFGSWASKTPSMPNNSQQQQRHNTNSNSGTANAFGVNDFDPFGFHPHNHHHHHQHHQHAASASTNPFGL</sequence>
<feature type="region of interest" description="Disordered" evidence="2">
    <location>
        <begin position="706"/>
        <end position="771"/>
    </location>
</feature>
<dbReference type="InterPro" id="IPR044820">
    <property type="entry name" value="AGD14-like"/>
</dbReference>
<dbReference type="AlphaFoldDB" id="A0A9P6UDI3"/>
<feature type="compositionally biased region" description="Polar residues" evidence="2">
    <location>
        <begin position="597"/>
        <end position="606"/>
    </location>
</feature>
<keyword evidence="1" id="KW-0863">Zinc-finger</keyword>
<dbReference type="Proteomes" id="UP000807716">
    <property type="component" value="Unassembled WGS sequence"/>
</dbReference>
<feature type="compositionally biased region" description="Low complexity" evidence="2">
    <location>
        <begin position="139"/>
        <end position="173"/>
    </location>
</feature>
<dbReference type="EMBL" id="JAAAJB010000002">
    <property type="protein sequence ID" value="KAG0270596.1"/>
    <property type="molecule type" value="Genomic_DNA"/>
</dbReference>
<dbReference type="Pfam" id="PF01412">
    <property type="entry name" value="ArfGap"/>
    <property type="match status" value="1"/>
</dbReference>
<comment type="caution">
    <text evidence="4">The sequence shown here is derived from an EMBL/GenBank/DDBJ whole genome shotgun (WGS) entry which is preliminary data.</text>
</comment>
<dbReference type="OrthoDB" id="6036at2759"/>
<dbReference type="InterPro" id="IPR038508">
    <property type="entry name" value="ArfGAP_dom_sf"/>
</dbReference>
<organism evidence="4 5">
    <name type="scientific">Actinomortierella ambigua</name>
    <dbReference type="NCBI Taxonomy" id="1343610"/>
    <lineage>
        <taxon>Eukaryota</taxon>
        <taxon>Fungi</taxon>
        <taxon>Fungi incertae sedis</taxon>
        <taxon>Mucoromycota</taxon>
        <taxon>Mortierellomycotina</taxon>
        <taxon>Mortierellomycetes</taxon>
        <taxon>Mortierellales</taxon>
        <taxon>Mortierellaceae</taxon>
        <taxon>Actinomortierella</taxon>
    </lineage>
</organism>
<proteinExistence type="predicted"/>
<feature type="compositionally biased region" description="Polar residues" evidence="2">
    <location>
        <begin position="212"/>
        <end position="250"/>
    </location>
</feature>
<dbReference type="SUPFAM" id="SSF57863">
    <property type="entry name" value="ArfGap/RecO-like zinc finger"/>
    <property type="match status" value="1"/>
</dbReference>
<keyword evidence="1" id="KW-0479">Metal-binding</keyword>
<gene>
    <name evidence="4" type="ORF">DFQ27_002587</name>
</gene>
<feature type="compositionally biased region" description="Polar residues" evidence="2">
    <location>
        <begin position="577"/>
        <end position="591"/>
    </location>
</feature>
<evidence type="ECO:0000313" key="4">
    <source>
        <dbReference type="EMBL" id="KAG0270596.1"/>
    </source>
</evidence>
<feature type="region of interest" description="Disordered" evidence="2">
    <location>
        <begin position="291"/>
        <end position="328"/>
    </location>
</feature>
<keyword evidence="5" id="KW-1185">Reference proteome</keyword>
<dbReference type="PANTHER" id="PTHR46085">
    <property type="entry name" value="ARFGAP/RECO-RELATED"/>
    <property type="match status" value="1"/>
</dbReference>
<dbReference type="PROSITE" id="PS50115">
    <property type="entry name" value="ARFGAP"/>
    <property type="match status" value="1"/>
</dbReference>
<protein>
    <recommendedName>
        <fullName evidence="3">Arf-GAP domain-containing protein</fullName>
    </recommendedName>
</protein>
<evidence type="ECO:0000259" key="3">
    <source>
        <dbReference type="PROSITE" id="PS50115"/>
    </source>
</evidence>
<feature type="region of interest" description="Disordered" evidence="2">
    <location>
        <begin position="572"/>
        <end position="622"/>
    </location>
</feature>
<feature type="compositionally biased region" description="Low complexity" evidence="2">
    <location>
        <begin position="190"/>
        <end position="211"/>
    </location>
</feature>
<feature type="region of interest" description="Disordered" evidence="2">
    <location>
        <begin position="125"/>
        <end position="250"/>
    </location>
</feature>
<feature type="compositionally biased region" description="Polar residues" evidence="2">
    <location>
        <begin position="762"/>
        <end position="771"/>
    </location>
</feature>
<feature type="region of interest" description="Disordered" evidence="2">
    <location>
        <begin position="367"/>
        <end position="389"/>
    </location>
</feature>
<feature type="domain" description="Arf-GAP" evidence="3">
    <location>
        <begin position="10"/>
        <end position="129"/>
    </location>
</feature>
<name>A0A9P6UDI3_9FUNG</name>
<dbReference type="Gene3D" id="1.10.220.150">
    <property type="entry name" value="Arf GTPase activating protein"/>
    <property type="match status" value="1"/>
</dbReference>
<feature type="compositionally biased region" description="Polar residues" evidence="2">
    <location>
        <begin position="125"/>
        <end position="136"/>
    </location>
</feature>
<dbReference type="PRINTS" id="PR00405">
    <property type="entry name" value="REVINTRACTNG"/>
</dbReference>
<dbReference type="CDD" id="cd08838">
    <property type="entry name" value="ArfGap_AGFG"/>
    <property type="match status" value="1"/>
</dbReference>
<evidence type="ECO:0000256" key="2">
    <source>
        <dbReference type="SAM" id="MobiDB-lite"/>
    </source>
</evidence>
<evidence type="ECO:0000313" key="5">
    <source>
        <dbReference type="Proteomes" id="UP000807716"/>
    </source>
</evidence>
<accession>A0A9P6UDI3</accession>
<feature type="compositionally biased region" description="Polar residues" evidence="2">
    <location>
        <begin position="314"/>
        <end position="327"/>
    </location>
</feature>
<dbReference type="GO" id="GO:0005096">
    <property type="term" value="F:GTPase activator activity"/>
    <property type="evidence" value="ECO:0007669"/>
    <property type="project" value="InterPro"/>
</dbReference>
<dbReference type="SMART" id="SM00105">
    <property type="entry name" value="ArfGap"/>
    <property type="match status" value="1"/>
</dbReference>
<dbReference type="PANTHER" id="PTHR46085:SF3">
    <property type="entry name" value="ARF GTPASE ACTIVATING PROTEIN"/>
    <property type="match status" value="1"/>
</dbReference>
<dbReference type="InterPro" id="IPR037278">
    <property type="entry name" value="ARFGAP/RecO"/>
</dbReference>
<dbReference type="InterPro" id="IPR001164">
    <property type="entry name" value="ArfGAP_dom"/>
</dbReference>
<dbReference type="GO" id="GO:0008270">
    <property type="term" value="F:zinc ion binding"/>
    <property type="evidence" value="ECO:0007669"/>
    <property type="project" value="UniProtKB-KW"/>
</dbReference>
<feature type="compositionally biased region" description="Polar residues" evidence="2">
    <location>
        <begin position="708"/>
        <end position="733"/>
    </location>
</feature>
<reference evidence="4" key="1">
    <citation type="journal article" date="2020" name="Fungal Divers.">
        <title>Resolving the Mortierellaceae phylogeny through synthesis of multi-gene phylogenetics and phylogenomics.</title>
        <authorList>
            <person name="Vandepol N."/>
            <person name="Liber J."/>
            <person name="Desiro A."/>
            <person name="Na H."/>
            <person name="Kennedy M."/>
            <person name="Barry K."/>
            <person name="Grigoriev I.V."/>
            <person name="Miller A.N."/>
            <person name="O'Donnell K."/>
            <person name="Stajich J.E."/>
            <person name="Bonito G."/>
        </authorList>
    </citation>
    <scope>NUCLEOTIDE SEQUENCE</scope>
    <source>
        <strain evidence="4">BC1065</strain>
    </source>
</reference>
<feature type="compositionally biased region" description="Basic residues" evidence="2">
    <location>
        <begin position="748"/>
        <end position="760"/>
    </location>
</feature>
<feature type="compositionally biased region" description="Low complexity" evidence="2">
    <location>
        <begin position="295"/>
        <end position="308"/>
    </location>
</feature>
<evidence type="ECO:0000256" key="1">
    <source>
        <dbReference type="PROSITE-ProRule" id="PRU00288"/>
    </source>
</evidence>
<keyword evidence="1" id="KW-0862">Zinc</keyword>